<evidence type="ECO:0000313" key="6">
    <source>
        <dbReference type="Proteomes" id="UP000327013"/>
    </source>
</evidence>
<keyword evidence="6" id="KW-1185">Reference proteome</keyword>
<dbReference type="InterPro" id="IPR050334">
    <property type="entry name" value="Molybdenum_import_ModC"/>
</dbReference>
<feature type="domain" description="ABC transporter" evidence="4">
    <location>
        <begin position="47"/>
        <end position="325"/>
    </location>
</feature>
<dbReference type="Gene3D" id="3.40.50.300">
    <property type="entry name" value="P-loop containing nucleotide triphosphate hydrolases"/>
    <property type="match status" value="2"/>
</dbReference>
<accession>A0A5N6L393</accession>
<dbReference type="GO" id="GO:0005739">
    <property type="term" value="C:mitochondrion"/>
    <property type="evidence" value="ECO:0007669"/>
    <property type="project" value="TreeGrafter"/>
</dbReference>
<dbReference type="EMBL" id="VIBQ01000076">
    <property type="protein sequence ID" value="KAB8627242.1"/>
    <property type="molecule type" value="Genomic_DNA"/>
</dbReference>
<sequence length="987" mass="109988">MAKPMQTAHYISLMNLAADIAIAKAMRLTRVCFSAGHVQNVARPPLVRISNATFFRRQPSHSPSSSDDPTNRPLFPNLTFSIDSNQDAAQYWAIVGPSNAGKTTFMEILQGQHLCFPPTARSYPFLSTDEIREKDSRLSYPARAIQHVSFTDKQKGLAGMGTYLSARYESRREATDFSVLDYLKGNTQLNALEADNETLDHNLLERVIRDLRLEKLAEMPVSNLSNGQTRRARIAKALLSKPELLLLDEPFMGLDPPTTIQLNPLLRKLAQSCEPRLLLSLRTQDPIPDWITHLIYLGESLQITHQGPKQEVIDHMLAGPAALRGTKPDLDSLPHMLGETGRVLTDIGISRGSASQMQREKNYDPSWQKFENGDRSDSVLKHLGIGETHGSPDWVYDKKFKPERLKGDPVLEMEGVKVKYGDRIALGDWSSQQVLDLKEDTGDPIFTPYSGDVPSEGLWWSVHRGQRWAVLGPNGSGKTTLLSLILSDHPQAYSQPVRIFGRARLPKPGQPGISVFDIQRRIGHSSPEVQAFFPKNLSVRSVLESAYADTPMGRPALTANDDMRISAALRWFQNELNPALGMDDVLKAEMNRRGKFVNLPYAQKSITGDDYVKTKNRFWFDFDKRQDASVAWADTMTFGELTFSAQRVALFLRAIIAQPDIVILDEAFGGMDENVRDKCFLFLEHGESRTLTPYHHLIGHTIPKSGLVVRKRDKYETRGNLWIPTGLTKDQALICVSHVPAEIPVLVEDWLYLPEAGSGATCKLGTLKTRALRDDAQLWGTIWGMQRTPSFSGRAGGYGMYLDHDGRKAAFDAAETERHRQKWELDAGRPLSDAEYALRRAQKRINVASARRNAGRPHGSRSGTGNADPSDKKKKSGRPPGRPSNRPTQRADATYGGLPREEYRVEREWTHASHVMSGRFTKEAIRARKVAKRRDGAASEPGRRRSRPPLESSTRAITAARRKEKLEAGGTAAVAEAPLPAGGKGDV</sequence>
<keyword evidence="2" id="KW-0067">ATP-binding</keyword>
<dbReference type="PANTHER" id="PTHR43514">
    <property type="entry name" value="ABC TRANSPORTER I FAMILY MEMBER 10"/>
    <property type="match status" value="1"/>
</dbReference>
<dbReference type="PANTHER" id="PTHR43514:SF4">
    <property type="entry name" value="ABC TRANSPORTER I FAMILY MEMBER 10"/>
    <property type="match status" value="1"/>
</dbReference>
<reference evidence="5 6" key="1">
    <citation type="submission" date="2019-06" db="EMBL/GenBank/DDBJ databases">
        <title>A chromosomal-level reference genome of Carpinus fangiana (Coryloideae, Betulaceae).</title>
        <authorList>
            <person name="Yang X."/>
            <person name="Wang Z."/>
            <person name="Zhang L."/>
            <person name="Hao G."/>
            <person name="Liu J."/>
            <person name="Yang Y."/>
        </authorList>
    </citation>
    <scope>NUCLEOTIDE SEQUENCE [LARGE SCALE GENOMIC DNA]</scope>
    <source>
        <strain evidence="5">Cfa_2016G</strain>
        <tissue evidence="5">Leaf</tissue>
    </source>
</reference>
<evidence type="ECO:0000256" key="1">
    <source>
        <dbReference type="ARBA" id="ARBA00022741"/>
    </source>
</evidence>
<dbReference type="SMART" id="SM00382">
    <property type="entry name" value="AAA"/>
    <property type="match status" value="2"/>
</dbReference>
<proteinExistence type="predicted"/>
<evidence type="ECO:0000259" key="4">
    <source>
        <dbReference type="PROSITE" id="PS50893"/>
    </source>
</evidence>
<dbReference type="AlphaFoldDB" id="A0A5N6L393"/>
<dbReference type="GO" id="GO:0005524">
    <property type="term" value="F:ATP binding"/>
    <property type="evidence" value="ECO:0007669"/>
    <property type="project" value="UniProtKB-KW"/>
</dbReference>
<evidence type="ECO:0000256" key="2">
    <source>
        <dbReference type="ARBA" id="ARBA00022840"/>
    </source>
</evidence>
<organism evidence="5 6">
    <name type="scientific">Carpinus fangiana</name>
    <dbReference type="NCBI Taxonomy" id="176857"/>
    <lineage>
        <taxon>Eukaryota</taxon>
        <taxon>Viridiplantae</taxon>
        <taxon>Streptophyta</taxon>
        <taxon>Embryophyta</taxon>
        <taxon>Tracheophyta</taxon>
        <taxon>Spermatophyta</taxon>
        <taxon>Magnoliopsida</taxon>
        <taxon>eudicotyledons</taxon>
        <taxon>Gunneridae</taxon>
        <taxon>Pentapetalae</taxon>
        <taxon>rosids</taxon>
        <taxon>fabids</taxon>
        <taxon>Fagales</taxon>
        <taxon>Betulaceae</taxon>
        <taxon>Carpinus</taxon>
    </lineage>
</organism>
<keyword evidence="1" id="KW-0547">Nucleotide-binding</keyword>
<evidence type="ECO:0000313" key="5">
    <source>
        <dbReference type="EMBL" id="KAB8627242.1"/>
    </source>
</evidence>
<evidence type="ECO:0000256" key="3">
    <source>
        <dbReference type="SAM" id="MobiDB-lite"/>
    </source>
</evidence>
<feature type="region of interest" description="Disordered" evidence="3">
    <location>
        <begin position="926"/>
        <end position="987"/>
    </location>
</feature>
<dbReference type="Proteomes" id="UP000327013">
    <property type="component" value="Unassembled WGS sequence"/>
</dbReference>
<dbReference type="InterPro" id="IPR027417">
    <property type="entry name" value="P-loop_NTPase"/>
</dbReference>
<dbReference type="SUPFAM" id="SSF52540">
    <property type="entry name" value="P-loop containing nucleoside triphosphate hydrolases"/>
    <property type="match status" value="2"/>
</dbReference>
<feature type="compositionally biased region" description="Basic and acidic residues" evidence="3">
    <location>
        <begin position="933"/>
        <end position="943"/>
    </location>
</feature>
<protein>
    <recommendedName>
        <fullName evidence="4">ABC transporter domain-containing protein</fullName>
    </recommendedName>
</protein>
<dbReference type="InterPro" id="IPR003593">
    <property type="entry name" value="AAA+_ATPase"/>
</dbReference>
<gene>
    <name evidence="5" type="ORF">FH972_026075</name>
</gene>
<dbReference type="InterPro" id="IPR003439">
    <property type="entry name" value="ABC_transporter-like_ATP-bd"/>
</dbReference>
<dbReference type="OrthoDB" id="10255969at2759"/>
<dbReference type="PROSITE" id="PS50893">
    <property type="entry name" value="ABC_TRANSPORTER_2"/>
    <property type="match status" value="1"/>
</dbReference>
<name>A0A5N6L393_9ROSI</name>
<dbReference type="Pfam" id="PF00005">
    <property type="entry name" value="ABC_tran"/>
    <property type="match status" value="2"/>
</dbReference>
<comment type="caution">
    <text evidence="5">The sequence shown here is derived from an EMBL/GenBank/DDBJ whole genome shotgun (WGS) entry which is preliminary data.</text>
</comment>
<feature type="region of interest" description="Disordered" evidence="3">
    <location>
        <begin position="846"/>
        <end position="899"/>
    </location>
</feature>
<dbReference type="GO" id="GO:0016887">
    <property type="term" value="F:ATP hydrolysis activity"/>
    <property type="evidence" value="ECO:0007669"/>
    <property type="project" value="InterPro"/>
</dbReference>